<evidence type="ECO:0000256" key="1">
    <source>
        <dbReference type="SAM" id="Phobius"/>
    </source>
</evidence>
<dbReference type="RefSeq" id="WP_319979417.1">
    <property type="nucleotide sequence ID" value="NZ_JAXAVU010000014.1"/>
</dbReference>
<keyword evidence="1" id="KW-0472">Membrane</keyword>
<evidence type="ECO:0000313" key="3">
    <source>
        <dbReference type="Proteomes" id="UP001285352"/>
    </source>
</evidence>
<dbReference type="InterPro" id="IPR021424">
    <property type="entry name" value="PorA"/>
</dbReference>
<keyword evidence="3" id="KW-1185">Reference proteome</keyword>
<sequence length="371" mass="40025">MRTAVVAALLGLGAFAVAAGLVLQLHTYPLLAKLQHDIDSVTVSEGEGVTAVVYPPGGGMPEVRHNLSLTATTHVEGDLAAPEVKENGDVTVWKRATIVKEDSDKLVLSAEVRKICLDRRTGEAVAPCHGEFYETEQGKRVTAEGPQLLQPGLNFVFPFDTEQRDHRWYDTVLKRPVDIHFAGEQLLQGLDVYRFTHTIPQTELDRFAVPGSLVGSQEPSVDVTQYYGVTRTLLVEPTTGAVLSVREDIRQELRTDTQDEGEGTPVFAGELRLTNASVAANVDQVRQNLPKLFVITVLPTVLWVAGAVLVAIGLVLLLVWRRGLVAGALALVIGACLAGAITYGVTDASDPDDSLDLKNVVSSSNVDYGLR</sequence>
<dbReference type="Pfam" id="PF11271">
    <property type="entry name" value="PorA"/>
    <property type="match status" value="1"/>
</dbReference>
<proteinExistence type="predicted"/>
<feature type="transmembrane region" description="Helical" evidence="1">
    <location>
        <begin position="292"/>
        <end position="317"/>
    </location>
</feature>
<comment type="caution">
    <text evidence="2">The sequence shown here is derived from an EMBL/GenBank/DDBJ whole genome shotgun (WGS) entry which is preliminary data.</text>
</comment>
<reference evidence="2 3" key="2">
    <citation type="submission" date="2023-11" db="EMBL/GenBank/DDBJ databases">
        <authorList>
            <person name="Lara A.C."/>
            <person name="Chronakova A."/>
        </authorList>
    </citation>
    <scope>NUCLEOTIDE SEQUENCE [LARGE SCALE GENOMIC DNA]</scope>
    <source>
        <strain evidence="2 3">BCCO 10_0061</strain>
    </source>
</reference>
<protein>
    <submittedName>
        <fullName evidence="2">DUF3068 domain-containing protein</fullName>
    </submittedName>
</protein>
<organism evidence="2 3">
    <name type="scientific">Lentzea sokolovensis</name>
    <dbReference type="NCBI Taxonomy" id="3095429"/>
    <lineage>
        <taxon>Bacteria</taxon>
        <taxon>Bacillati</taxon>
        <taxon>Actinomycetota</taxon>
        <taxon>Actinomycetes</taxon>
        <taxon>Pseudonocardiales</taxon>
        <taxon>Pseudonocardiaceae</taxon>
        <taxon>Lentzea</taxon>
    </lineage>
</organism>
<gene>
    <name evidence="2" type="ORF">SK854_34995</name>
</gene>
<name>A0ABU4V7M1_9PSEU</name>
<accession>A0ABU4V7M1</accession>
<reference evidence="2 3" key="1">
    <citation type="submission" date="2023-11" db="EMBL/GenBank/DDBJ databases">
        <title>Lentzea sokolovensis, sp. nov., Lentzea kristufkii, sp. nov., and Lentzea miocenensis, sp. nov., rare actinobacteria from Sokolov Coal Basin, Miocene lacustrine sediment, Czech Republic.</title>
        <authorList>
            <person name="Lara A."/>
            <person name="Kotroba L."/>
            <person name="Nouioui I."/>
            <person name="Neumann-Schaal M."/>
            <person name="Mast Y."/>
            <person name="Chronakova A."/>
        </authorList>
    </citation>
    <scope>NUCLEOTIDE SEQUENCE [LARGE SCALE GENOMIC DNA]</scope>
    <source>
        <strain evidence="2 3">BCCO 10_0061</strain>
    </source>
</reference>
<evidence type="ECO:0000313" key="2">
    <source>
        <dbReference type="EMBL" id="MDX8147362.1"/>
    </source>
</evidence>
<keyword evidence="1" id="KW-1133">Transmembrane helix</keyword>
<feature type="transmembrane region" description="Helical" evidence="1">
    <location>
        <begin position="324"/>
        <end position="345"/>
    </location>
</feature>
<dbReference type="EMBL" id="JAXAVU010000014">
    <property type="protein sequence ID" value="MDX8147362.1"/>
    <property type="molecule type" value="Genomic_DNA"/>
</dbReference>
<dbReference type="Proteomes" id="UP001285352">
    <property type="component" value="Unassembled WGS sequence"/>
</dbReference>
<keyword evidence="1" id="KW-0812">Transmembrane</keyword>